<evidence type="ECO:0000256" key="1">
    <source>
        <dbReference type="SAM" id="Phobius"/>
    </source>
</evidence>
<dbReference type="PANTHER" id="PTHR43096:SF10">
    <property type="entry name" value="CHAPERONE PROTEIN DNAJ A6, CHLOROPLASTIC"/>
    <property type="match status" value="1"/>
</dbReference>
<keyword evidence="1" id="KW-0472">Membrane</keyword>
<dbReference type="Pfam" id="PF00226">
    <property type="entry name" value="DnaJ"/>
    <property type="match status" value="1"/>
</dbReference>
<dbReference type="SMART" id="SM00271">
    <property type="entry name" value="DnaJ"/>
    <property type="match status" value="1"/>
</dbReference>
<dbReference type="InterPro" id="IPR036869">
    <property type="entry name" value="J_dom_sf"/>
</dbReference>
<sequence length="198" mass="23001">MKATIRKFSSNFIPHNYHKVLGVKFGADKKEVRAAYLSLAKKYHPDAPTGNTEKFKLIAEAYEVLSDPSLAHTVKPSKDQGSSNEFKENFHSSDHENFEKAYEDWVNAKNFSYASRHENLKAHGYVYYDPYLKETERYTYSKFKRDKFNMKYKDPAKQKSQESYESDFDKKQRGSLFSTSAIAIFMTLTLNLFVKPLA</sequence>
<dbReference type="OrthoDB" id="445556at2759"/>
<dbReference type="PROSITE" id="PS50076">
    <property type="entry name" value="DNAJ_2"/>
    <property type="match status" value="1"/>
</dbReference>
<reference evidence="3 4" key="1">
    <citation type="submission" date="2016-11" db="EMBL/GenBank/DDBJ databases">
        <title>The macronuclear genome of Stentor coeruleus: a giant cell with tiny introns.</title>
        <authorList>
            <person name="Slabodnick M."/>
            <person name="Ruby J.G."/>
            <person name="Reiff S.B."/>
            <person name="Swart E.C."/>
            <person name="Gosai S."/>
            <person name="Prabakaran S."/>
            <person name="Witkowska E."/>
            <person name="Larue G.E."/>
            <person name="Fisher S."/>
            <person name="Freeman R.M."/>
            <person name="Gunawardena J."/>
            <person name="Chu W."/>
            <person name="Stover N.A."/>
            <person name="Gregory B.D."/>
            <person name="Nowacki M."/>
            <person name="Derisi J."/>
            <person name="Roy S.W."/>
            <person name="Marshall W.F."/>
            <person name="Sood P."/>
        </authorList>
    </citation>
    <scope>NUCLEOTIDE SEQUENCE [LARGE SCALE GENOMIC DNA]</scope>
    <source>
        <strain evidence="3">WM001</strain>
    </source>
</reference>
<proteinExistence type="predicted"/>
<evidence type="ECO:0000313" key="3">
    <source>
        <dbReference type="EMBL" id="OMJ94198.1"/>
    </source>
</evidence>
<evidence type="ECO:0000313" key="4">
    <source>
        <dbReference type="Proteomes" id="UP000187209"/>
    </source>
</evidence>
<dbReference type="Gene3D" id="1.10.287.110">
    <property type="entry name" value="DnaJ domain"/>
    <property type="match status" value="1"/>
</dbReference>
<dbReference type="CDD" id="cd06257">
    <property type="entry name" value="DnaJ"/>
    <property type="match status" value="1"/>
</dbReference>
<organism evidence="3 4">
    <name type="scientific">Stentor coeruleus</name>
    <dbReference type="NCBI Taxonomy" id="5963"/>
    <lineage>
        <taxon>Eukaryota</taxon>
        <taxon>Sar</taxon>
        <taxon>Alveolata</taxon>
        <taxon>Ciliophora</taxon>
        <taxon>Postciliodesmatophora</taxon>
        <taxon>Heterotrichea</taxon>
        <taxon>Heterotrichida</taxon>
        <taxon>Stentoridae</taxon>
        <taxon>Stentor</taxon>
    </lineage>
</organism>
<dbReference type="Proteomes" id="UP000187209">
    <property type="component" value="Unassembled WGS sequence"/>
</dbReference>
<feature type="transmembrane region" description="Helical" evidence="1">
    <location>
        <begin position="176"/>
        <end position="194"/>
    </location>
</feature>
<protein>
    <recommendedName>
        <fullName evidence="2">J domain-containing protein</fullName>
    </recommendedName>
</protein>
<dbReference type="PANTHER" id="PTHR43096">
    <property type="entry name" value="DNAJ HOMOLOG 1, MITOCHONDRIAL-RELATED"/>
    <property type="match status" value="1"/>
</dbReference>
<dbReference type="GO" id="GO:0005737">
    <property type="term" value="C:cytoplasm"/>
    <property type="evidence" value="ECO:0007669"/>
    <property type="project" value="TreeGrafter"/>
</dbReference>
<keyword evidence="4" id="KW-1185">Reference proteome</keyword>
<dbReference type="SUPFAM" id="SSF46565">
    <property type="entry name" value="Chaperone J-domain"/>
    <property type="match status" value="1"/>
</dbReference>
<keyword evidence="1" id="KW-1133">Transmembrane helix</keyword>
<comment type="caution">
    <text evidence="3">The sequence shown here is derived from an EMBL/GenBank/DDBJ whole genome shotgun (WGS) entry which is preliminary data.</text>
</comment>
<name>A0A1R2CYY1_9CILI</name>
<evidence type="ECO:0000259" key="2">
    <source>
        <dbReference type="PROSITE" id="PS50076"/>
    </source>
</evidence>
<dbReference type="GO" id="GO:0042026">
    <property type="term" value="P:protein refolding"/>
    <property type="evidence" value="ECO:0007669"/>
    <property type="project" value="TreeGrafter"/>
</dbReference>
<gene>
    <name evidence="3" type="ORF">SteCoe_2682</name>
</gene>
<feature type="domain" description="J" evidence="2">
    <location>
        <begin position="16"/>
        <end position="82"/>
    </location>
</feature>
<dbReference type="AlphaFoldDB" id="A0A1R2CYY1"/>
<accession>A0A1R2CYY1</accession>
<dbReference type="EMBL" id="MPUH01000030">
    <property type="protein sequence ID" value="OMJ94198.1"/>
    <property type="molecule type" value="Genomic_DNA"/>
</dbReference>
<dbReference type="InterPro" id="IPR001623">
    <property type="entry name" value="DnaJ_domain"/>
</dbReference>
<dbReference type="GO" id="GO:0051082">
    <property type="term" value="F:unfolded protein binding"/>
    <property type="evidence" value="ECO:0007669"/>
    <property type="project" value="TreeGrafter"/>
</dbReference>
<dbReference type="PRINTS" id="PR00625">
    <property type="entry name" value="JDOMAIN"/>
</dbReference>
<keyword evidence="1" id="KW-0812">Transmembrane</keyword>